<dbReference type="Proteomes" id="UP000034613">
    <property type="component" value="Unassembled WGS sequence"/>
</dbReference>
<name>A0A0G0VK52_9BACT</name>
<accession>A0A0G0VK52</accession>
<organism evidence="2 3">
    <name type="scientific">Candidatus Woesebacteria bacterium GW2011_GWA1_40_45</name>
    <dbReference type="NCBI Taxonomy" id="1618554"/>
    <lineage>
        <taxon>Bacteria</taxon>
        <taxon>Candidatus Woeseibacteriota</taxon>
    </lineage>
</organism>
<proteinExistence type="predicted"/>
<evidence type="ECO:0000313" key="3">
    <source>
        <dbReference type="Proteomes" id="UP000034613"/>
    </source>
</evidence>
<evidence type="ECO:0000256" key="1">
    <source>
        <dbReference type="SAM" id="Coils"/>
    </source>
</evidence>
<sequence length="82" mass="9635">MALTKTDKIWVKNVLEDALDNQEQKFEAKITEFKDEFFTKIDPILKEVVASREEREILSQHSKNQTDRIEKIENKLGIQSTI</sequence>
<dbReference type="EMBL" id="LBZB01000012">
    <property type="protein sequence ID" value="KKR63102.1"/>
    <property type="molecule type" value="Genomic_DNA"/>
</dbReference>
<reference evidence="2 3" key="1">
    <citation type="journal article" date="2015" name="Nature">
        <title>rRNA introns, odd ribosomes, and small enigmatic genomes across a large radiation of phyla.</title>
        <authorList>
            <person name="Brown C.T."/>
            <person name="Hug L.A."/>
            <person name="Thomas B.C."/>
            <person name="Sharon I."/>
            <person name="Castelle C.J."/>
            <person name="Singh A."/>
            <person name="Wilkins M.J."/>
            <person name="Williams K.H."/>
            <person name="Banfield J.F."/>
        </authorList>
    </citation>
    <scope>NUCLEOTIDE SEQUENCE [LARGE SCALE GENOMIC DNA]</scope>
</reference>
<protein>
    <submittedName>
        <fullName evidence="2">Uncharacterized protein</fullName>
    </submittedName>
</protein>
<gene>
    <name evidence="2" type="ORF">UU03_C0012G0004</name>
</gene>
<dbReference type="AlphaFoldDB" id="A0A0G0VK52"/>
<feature type="coiled-coil region" evidence="1">
    <location>
        <begin position="12"/>
        <end position="75"/>
    </location>
</feature>
<comment type="caution">
    <text evidence="2">The sequence shown here is derived from an EMBL/GenBank/DDBJ whole genome shotgun (WGS) entry which is preliminary data.</text>
</comment>
<evidence type="ECO:0000313" key="2">
    <source>
        <dbReference type="EMBL" id="KKR63102.1"/>
    </source>
</evidence>
<keyword evidence="1" id="KW-0175">Coiled coil</keyword>